<evidence type="ECO:0000313" key="11">
    <source>
        <dbReference type="Proteomes" id="UP000009096"/>
    </source>
</evidence>
<feature type="compositionally biased region" description="Basic residues" evidence="8">
    <location>
        <begin position="298"/>
        <end position="317"/>
    </location>
</feature>
<dbReference type="InterPro" id="IPR038765">
    <property type="entry name" value="Papain-like_cys_pep_sf"/>
</dbReference>
<evidence type="ECO:0000256" key="7">
    <source>
        <dbReference type="RuleBase" id="RU361215"/>
    </source>
</evidence>
<dbReference type="RefSeq" id="XP_018749849.1">
    <property type="nucleotide sequence ID" value="XM_018893042.1"/>
</dbReference>
<evidence type="ECO:0000256" key="1">
    <source>
        <dbReference type="ARBA" id="ARBA00000707"/>
    </source>
</evidence>
<dbReference type="OrthoDB" id="1924260at2759"/>
<evidence type="ECO:0000256" key="3">
    <source>
        <dbReference type="ARBA" id="ARBA00022786"/>
    </source>
</evidence>
<dbReference type="PANTHER" id="PTHR10589:SF29">
    <property type="entry name" value="UBIQUITIN CARBOXYL-TERMINAL HYDROLASE"/>
    <property type="match status" value="1"/>
</dbReference>
<name>W7LWK7_GIBM7</name>
<dbReference type="PROSITE" id="PS52049">
    <property type="entry name" value="ULD"/>
    <property type="match status" value="1"/>
</dbReference>
<feature type="region of interest" description="Disordered" evidence="8">
    <location>
        <begin position="59"/>
        <end position="113"/>
    </location>
</feature>
<keyword evidence="11" id="KW-1185">Reference proteome</keyword>
<dbReference type="EMBL" id="CM000581">
    <property type="protein sequence ID" value="EWG43658.1"/>
    <property type="molecule type" value="Genomic_DNA"/>
</dbReference>
<dbReference type="Proteomes" id="UP000009096">
    <property type="component" value="Chromosome 4"/>
</dbReference>
<dbReference type="Gene3D" id="3.40.532.10">
    <property type="entry name" value="Peptidase C12, ubiquitin carboxyl-terminal hydrolase"/>
    <property type="match status" value="1"/>
</dbReference>
<dbReference type="eggNOG" id="KOG2778">
    <property type="taxonomic scope" value="Eukaryota"/>
</dbReference>
<dbReference type="GO" id="GO:0006511">
    <property type="term" value="P:ubiquitin-dependent protein catabolic process"/>
    <property type="evidence" value="ECO:0007669"/>
    <property type="project" value="UniProtKB-UniRule"/>
</dbReference>
<dbReference type="CDD" id="cd09617">
    <property type="entry name" value="Peptidase_C12_UCH37_BAP1"/>
    <property type="match status" value="1"/>
</dbReference>
<sequence>MSTKLPQNNQISLFLISFTWDGQSYLDNLKIFLSSPSFSFVCILSSLTVDKCSTMKNKLQANDNSQGEKSLEDTPFVRRSTRLASKPPQQTTTEATMSGPRRNPKRKASEATNELNHRLDSEQLLDEALAPLSLKDVEEWEGWVELESEPAFFNIILRDLGVCNVKAQEIFTIDQDSLTFLPQPVYGLIFLFQYLPGFEEESEEQDATGVWFANQTTSNACATVAMLNIVMNAEGIDLGEKLRAFKESTRDLNTALRGHQISKNNFIRTIHNSFTRRMDHLSADLCLENEASDAKTSTSKRRTVGKKGKKAPPRKKKSNTEYGYHFIAYVPAGGYVWELDGLQYKPRRLDHVPDTGDWTSVARPQIQGRMLQYEESQLSFNLLALCQSPLTAYSQTIAQAAASLRYLHENTESLPAFKDLISAEEAPLDIEDDSRLSDFNLTKADIIKTHVLDTLQEKLKRPSFDTQSAYELHQELVVDVKAAMGEYRSELMAISDNEQRVKGRKKDYGPALHKWMKKLAEKGVLEEVIKAT</sequence>
<dbReference type="GO" id="GO:0005737">
    <property type="term" value="C:cytoplasm"/>
    <property type="evidence" value="ECO:0007669"/>
    <property type="project" value="TreeGrafter"/>
</dbReference>
<proteinExistence type="inferred from homology"/>
<protein>
    <recommendedName>
        <fullName evidence="7">Ubiquitin carboxyl-terminal hydrolase</fullName>
        <ecNumber evidence="7">3.4.19.12</ecNumber>
    </recommendedName>
</protein>
<feature type="compositionally biased region" description="Polar residues" evidence="8">
    <location>
        <begin position="59"/>
        <end position="68"/>
    </location>
</feature>
<accession>W7LWK7</accession>
<keyword evidence="3 6" id="KW-0833">Ubl conjugation pathway</keyword>
<feature type="region of interest" description="Disordered" evidence="8">
    <location>
        <begin position="292"/>
        <end position="317"/>
    </location>
</feature>
<dbReference type="GeneID" id="30063059"/>
<dbReference type="Pfam" id="PF01088">
    <property type="entry name" value="Peptidase_C12"/>
    <property type="match status" value="1"/>
</dbReference>
<dbReference type="PANTHER" id="PTHR10589">
    <property type="entry name" value="UBIQUITIN CARBOXYL-TERMINAL HYDROLASE"/>
    <property type="match status" value="1"/>
</dbReference>
<dbReference type="FunFam" id="3.40.532.10:FF:000010">
    <property type="entry name" value="Ubiquitin carboxyl-terminal hydrolase"/>
    <property type="match status" value="1"/>
</dbReference>
<reference evidence="10 11" key="1">
    <citation type="journal article" date="2010" name="Nature">
        <title>Comparative genomics reveals mobile pathogenicity chromosomes in Fusarium.</title>
        <authorList>
            <person name="Ma L.J."/>
            <person name="van der Does H.C."/>
            <person name="Borkovich K.A."/>
            <person name="Coleman J.J."/>
            <person name="Daboussi M.J."/>
            <person name="Di Pietro A."/>
            <person name="Dufresne M."/>
            <person name="Freitag M."/>
            <person name="Grabherr M."/>
            <person name="Henrissat B."/>
            <person name="Houterman P.M."/>
            <person name="Kang S."/>
            <person name="Shim W.B."/>
            <person name="Woloshuk C."/>
            <person name="Xie X."/>
            <person name="Xu J.R."/>
            <person name="Antoniw J."/>
            <person name="Baker S.E."/>
            <person name="Bluhm B.H."/>
            <person name="Breakspear A."/>
            <person name="Brown D.W."/>
            <person name="Butchko R.A."/>
            <person name="Chapman S."/>
            <person name="Coulson R."/>
            <person name="Coutinho P.M."/>
            <person name="Danchin E.G."/>
            <person name="Diener A."/>
            <person name="Gale L.R."/>
            <person name="Gardiner D.M."/>
            <person name="Goff S."/>
            <person name="Hammond-Kosack K.E."/>
            <person name="Hilburn K."/>
            <person name="Hua-Van A."/>
            <person name="Jonkers W."/>
            <person name="Kazan K."/>
            <person name="Kodira C.D."/>
            <person name="Koehrsen M."/>
            <person name="Kumar L."/>
            <person name="Lee Y.H."/>
            <person name="Li L."/>
            <person name="Manners J.M."/>
            <person name="Miranda-Saavedra D."/>
            <person name="Mukherjee M."/>
            <person name="Park G."/>
            <person name="Park J."/>
            <person name="Park S.Y."/>
            <person name="Proctor R.H."/>
            <person name="Regev A."/>
            <person name="Ruiz-Roldan M.C."/>
            <person name="Sain D."/>
            <person name="Sakthikumar S."/>
            <person name="Sykes S."/>
            <person name="Schwartz D.C."/>
            <person name="Turgeon B.G."/>
            <person name="Wapinski I."/>
            <person name="Yoder O."/>
            <person name="Young S."/>
            <person name="Zeng Q."/>
            <person name="Zhou S."/>
            <person name="Galagan J."/>
            <person name="Cuomo C.A."/>
            <person name="Kistler H.C."/>
            <person name="Rep M."/>
        </authorList>
    </citation>
    <scope>NUCLEOTIDE SEQUENCE [LARGE SCALE GENOMIC DNA]</scope>
    <source>
        <strain evidence="11">M3125 / FGSC 7600</strain>
    </source>
</reference>
<evidence type="ECO:0000259" key="9">
    <source>
        <dbReference type="PROSITE" id="PS52048"/>
    </source>
</evidence>
<dbReference type="AlphaFoldDB" id="W7LWK7"/>
<dbReference type="InterPro" id="IPR001578">
    <property type="entry name" value="Peptidase_C12_UCH"/>
</dbReference>
<dbReference type="STRING" id="334819.W7LWK7"/>
<comment type="similarity">
    <text evidence="6 7">Belongs to the peptidase C12 family.</text>
</comment>
<dbReference type="KEGG" id="fvr:FVEG_05038"/>
<dbReference type="InterPro" id="IPR036959">
    <property type="entry name" value="Peptidase_C12_UCH_sf"/>
</dbReference>
<dbReference type="PROSITE" id="PS52048">
    <property type="entry name" value="UCH_DOMAIN"/>
    <property type="match status" value="1"/>
</dbReference>
<gene>
    <name evidence="10" type="ORF">FVEG_05038</name>
</gene>
<evidence type="ECO:0000313" key="10">
    <source>
        <dbReference type="EMBL" id="EWG43658.1"/>
    </source>
</evidence>
<feature type="site" description="Important for enzyme activity" evidence="6">
    <location>
        <position position="340"/>
    </location>
</feature>
<keyword evidence="5 6" id="KW-0788">Thiol protease</keyword>
<dbReference type="SUPFAM" id="SSF54001">
    <property type="entry name" value="Cysteine proteinases"/>
    <property type="match status" value="1"/>
</dbReference>
<evidence type="ECO:0000256" key="6">
    <source>
        <dbReference type="PROSITE-ProRule" id="PRU01393"/>
    </source>
</evidence>
<dbReference type="PRINTS" id="PR00707">
    <property type="entry name" value="UBCTHYDRLASE"/>
</dbReference>
<dbReference type="EC" id="3.4.19.12" evidence="7"/>
<evidence type="ECO:0000256" key="2">
    <source>
        <dbReference type="ARBA" id="ARBA00022670"/>
    </source>
</evidence>
<dbReference type="VEuPathDB" id="FungiDB:FVEG_05038"/>
<comment type="catalytic activity">
    <reaction evidence="1 6 7">
        <text>Thiol-dependent hydrolysis of ester, thioester, amide, peptide and isopeptide bonds formed by the C-terminal Gly of ubiquitin (a 76-residue protein attached to proteins as an intracellular targeting signal).</text>
        <dbReference type="EC" id="3.4.19.12"/>
    </reaction>
</comment>
<feature type="active site" description="Proton donor" evidence="6">
    <location>
        <position position="325"/>
    </location>
</feature>
<evidence type="ECO:0000256" key="4">
    <source>
        <dbReference type="ARBA" id="ARBA00022801"/>
    </source>
</evidence>
<organism evidence="10 11">
    <name type="scientific">Gibberella moniliformis (strain M3125 / FGSC 7600)</name>
    <name type="common">Maize ear and stalk rot fungus</name>
    <name type="synonym">Fusarium verticillioides</name>
    <dbReference type="NCBI Taxonomy" id="334819"/>
    <lineage>
        <taxon>Eukaryota</taxon>
        <taxon>Fungi</taxon>
        <taxon>Dikarya</taxon>
        <taxon>Ascomycota</taxon>
        <taxon>Pezizomycotina</taxon>
        <taxon>Sordariomycetes</taxon>
        <taxon>Hypocreomycetidae</taxon>
        <taxon>Hypocreales</taxon>
        <taxon>Nectriaceae</taxon>
        <taxon>Fusarium</taxon>
        <taxon>Fusarium fujikuroi species complex</taxon>
    </lineage>
</organism>
<feature type="domain" description="UCH catalytic" evidence="9">
    <location>
        <begin position="142"/>
        <end position="387"/>
    </location>
</feature>
<dbReference type="GO" id="GO:0004843">
    <property type="term" value="F:cysteine-type deubiquitinase activity"/>
    <property type="evidence" value="ECO:0007669"/>
    <property type="project" value="UniProtKB-UniRule"/>
</dbReference>
<feature type="compositionally biased region" description="Polar residues" evidence="8">
    <location>
        <begin position="87"/>
        <end position="96"/>
    </location>
</feature>
<feature type="site" description="Transition state stabilizer" evidence="6">
    <location>
        <position position="215"/>
    </location>
</feature>
<dbReference type="GO" id="GO:0016579">
    <property type="term" value="P:protein deubiquitination"/>
    <property type="evidence" value="ECO:0007669"/>
    <property type="project" value="TreeGrafter"/>
</dbReference>
<keyword evidence="2 6" id="KW-0645">Protease</keyword>
<feature type="active site" description="Nucleophile" evidence="6">
    <location>
        <position position="221"/>
    </location>
</feature>
<evidence type="ECO:0000256" key="8">
    <source>
        <dbReference type="SAM" id="MobiDB-lite"/>
    </source>
</evidence>
<dbReference type="EMBL" id="DS022246">
    <property type="protein sequence ID" value="EWG43658.1"/>
    <property type="molecule type" value="Genomic_DNA"/>
</dbReference>
<keyword evidence="4 6" id="KW-0378">Hydrolase</keyword>
<evidence type="ECO:0000256" key="5">
    <source>
        <dbReference type="ARBA" id="ARBA00022807"/>
    </source>
</evidence>